<name>A0A8X6LKI1_TRICU</name>
<accession>A0A8X6LKI1</accession>
<evidence type="ECO:0000313" key="2">
    <source>
        <dbReference type="Proteomes" id="UP000887116"/>
    </source>
</evidence>
<dbReference type="Proteomes" id="UP000887116">
    <property type="component" value="Unassembled WGS sequence"/>
</dbReference>
<sequence length="70" mass="8068">MIMSFGSRFVVRYCYRLLFTHCLVFQIFATVDKCLIKFGVSQTQKIMICYRLATSGGDSRSLQHILSSLH</sequence>
<gene>
    <name evidence="1" type="ORF">TNCT_649601</name>
</gene>
<dbReference type="AlphaFoldDB" id="A0A8X6LKI1"/>
<dbReference type="EMBL" id="BMAO01026570">
    <property type="protein sequence ID" value="GFR10734.1"/>
    <property type="molecule type" value="Genomic_DNA"/>
</dbReference>
<evidence type="ECO:0000313" key="1">
    <source>
        <dbReference type="EMBL" id="GFR10734.1"/>
    </source>
</evidence>
<organism evidence="1 2">
    <name type="scientific">Trichonephila clavata</name>
    <name type="common">Joro spider</name>
    <name type="synonym">Nephila clavata</name>
    <dbReference type="NCBI Taxonomy" id="2740835"/>
    <lineage>
        <taxon>Eukaryota</taxon>
        <taxon>Metazoa</taxon>
        <taxon>Ecdysozoa</taxon>
        <taxon>Arthropoda</taxon>
        <taxon>Chelicerata</taxon>
        <taxon>Arachnida</taxon>
        <taxon>Araneae</taxon>
        <taxon>Araneomorphae</taxon>
        <taxon>Entelegynae</taxon>
        <taxon>Araneoidea</taxon>
        <taxon>Nephilidae</taxon>
        <taxon>Trichonephila</taxon>
    </lineage>
</organism>
<proteinExistence type="predicted"/>
<comment type="caution">
    <text evidence="1">The sequence shown here is derived from an EMBL/GenBank/DDBJ whole genome shotgun (WGS) entry which is preliminary data.</text>
</comment>
<protein>
    <submittedName>
        <fullName evidence="1">Uncharacterized protein</fullName>
    </submittedName>
</protein>
<keyword evidence="2" id="KW-1185">Reference proteome</keyword>
<reference evidence="1" key="1">
    <citation type="submission" date="2020-07" db="EMBL/GenBank/DDBJ databases">
        <title>Multicomponent nature underlies the extraordinary mechanical properties of spider dragline silk.</title>
        <authorList>
            <person name="Kono N."/>
            <person name="Nakamura H."/>
            <person name="Mori M."/>
            <person name="Yoshida Y."/>
            <person name="Ohtoshi R."/>
            <person name="Malay A.D."/>
            <person name="Moran D.A.P."/>
            <person name="Tomita M."/>
            <person name="Numata K."/>
            <person name="Arakawa K."/>
        </authorList>
    </citation>
    <scope>NUCLEOTIDE SEQUENCE</scope>
</reference>